<dbReference type="STRING" id="330214.NIDE1273"/>
<accession>D8PCR8</accession>
<evidence type="ECO:0000313" key="4">
    <source>
        <dbReference type="Proteomes" id="UP000001660"/>
    </source>
</evidence>
<dbReference type="InterPro" id="IPR010093">
    <property type="entry name" value="SinI_DNA-bd"/>
</dbReference>
<dbReference type="EMBL" id="FP929003">
    <property type="protein sequence ID" value="CBK41027.1"/>
    <property type="molecule type" value="Genomic_DNA"/>
</dbReference>
<evidence type="ECO:0000259" key="2">
    <source>
        <dbReference type="Pfam" id="PF12728"/>
    </source>
</evidence>
<dbReference type="AlphaFoldDB" id="D8PCR8"/>
<organism evidence="3 4">
    <name type="scientific">Nitrospira defluvii</name>
    <dbReference type="NCBI Taxonomy" id="330214"/>
    <lineage>
        <taxon>Bacteria</taxon>
        <taxon>Pseudomonadati</taxon>
        <taxon>Nitrospirota</taxon>
        <taxon>Nitrospiria</taxon>
        <taxon>Nitrospirales</taxon>
        <taxon>Nitrospiraceae</taxon>
        <taxon>Nitrospira</taxon>
    </lineage>
</organism>
<evidence type="ECO:0000313" key="3">
    <source>
        <dbReference type="EMBL" id="CBK41027.1"/>
    </source>
</evidence>
<dbReference type="InterPro" id="IPR041657">
    <property type="entry name" value="HTH_17"/>
</dbReference>
<dbReference type="InterPro" id="IPR009061">
    <property type="entry name" value="DNA-bd_dom_put_sf"/>
</dbReference>
<name>D8PCR8_9BACT</name>
<dbReference type="eggNOG" id="COG3311">
    <property type="taxonomic scope" value="Bacteria"/>
</dbReference>
<protein>
    <submittedName>
        <fullName evidence="3">Putative DNA-binding protein, Excisionase family (Modular protein)</fullName>
    </submittedName>
</protein>
<dbReference type="GO" id="GO:0003677">
    <property type="term" value="F:DNA binding"/>
    <property type="evidence" value="ECO:0007669"/>
    <property type="project" value="UniProtKB-KW"/>
</dbReference>
<feature type="compositionally biased region" description="Basic and acidic residues" evidence="1">
    <location>
        <begin position="98"/>
        <end position="107"/>
    </location>
</feature>
<dbReference type="NCBIfam" id="TIGR01764">
    <property type="entry name" value="excise"/>
    <property type="match status" value="1"/>
</dbReference>
<feature type="region of interest" description="Disordered" evidence="1">
    <location>
        <begin position="53"/>
        <end position="107"/>
    </location>
</feature>
<dbReference type="SUPFAM" id="SSF46955">
    <property type="entry name" value="Putative DNA-binding domain"/>
    <property type="match status" value="1"/>
</dbReference>
<dbReference type="OrthoDB" id="515428at2"/>
<dbReference type="HOGENOM" id="CLU_2218284_0_0_0"/>
<proteinExistence type="predicted"/>
<gene>
    <name evidence="3" type="ORF">NIDE1273</name>
</gene>
<reference evidence="3 4" key="1">
    <citation type="journal article" date="2010" name="Proc. Natl. Acad. Sci. U.S.A.">
        <title>A Nitrospira metagenome illuminates the physiology and evolution of globally important nitrite-oxidizing bacteria.</title>
        <authorList>
            <person name="Lucker S."/>
            <person name="Wagner M."/>
            <person name="Maixner F."/>
            <person name="Pelletier E."/>
            <person name="Koch H."/>
            <person name="Vacherie B."/>
            <person name="Rattei T."/>
            <person name="Sinninghe Damste J."/>
            <person name="Spieck E."/>
            <person name="Le Paslier D."/>
            <person name="Daims H."/>
        </authorList>
    </citation>
    <scope>NUCLEOTIDE SEQUENCE [LARGE SCALE GENOMIC DNA]</scope>
</reference>
<dbReference type="Pfam" id="PF12728">
    <property type="entry name" value="HTH_17"/>
    <property type="match status" value="1"/>
</dbReference>
<feature type="domain" description="Helix-turn-helix" evidence="2">
    <location>
        <begin position="5"/>
        <end position="53"/>
    </location>
</feature>
<sequence>MYLHMLTVKELSAWLNIKPSTLYLWVSQNKIPCRRIHGLVRFEPEAIQAWLDSFSPTSPAKPPRSSRKSSEDVDHLIAAAKHAAYTSRHGETITPSPRTKEEQHGAR</sequence>
<keyword evidence="3" id="KW-0238">DNA-binding</keyword>
<keyword evidence="4" id="KW-1185">Reference proteome</keyword>
<evidence type="ECO:0000256" key="1">
    <source>
        <dbReference type="SAM" id="MobiDB-lite"/>
    </source>
</evidence>
<dbReference type="Proteomes" id="UP000001660">
    <property type="component" value="Chromosome"/>
</dbReference>
<dbReference type="KEGG" id="nde:NIDE1273"/>